<comment type="caution">
    <text evidence="13">The sequence shown here is derived from an EMBL/GenBank/DDBJ whole genome shotgun (WGS) entry which is preliminary data.</text>
</comment>
<feature type="region of interest" description="Disordered" evidence="11">
    <location>
        <begin position="382"/>
        <end position="401"/>
    </location>
</feature>
<evidence type="ECO:0000256" key="5">
    <source>
        <dbReference type="ARBA" id="ARBA00022833"/>
    </source>
</evidence>
<keyword evidence="3" id="KW-0677">Repeat</keyword>
<feature type="region of interest" description="Disordered" evidence="11">
    <location>
        <begin position="703"/>
        <end position="743"/>
    </location>
</feature>
<evidence type="ECO:0000313" key="14">
    <source>
        <dbReference type="Proteomes" id="UP000887116"/>
    </source>
</evidence>
<feature type="domain" description="C2H2-type" evidence="12">
    <location>
        <begin position="229"/>
        <end position="256"/>
    </location>
</feature>
<feature type="compositionally biased region" description="Low complexity" evidence="11">
    <location>
        <begin position="292"/>
        <end position="302"/>
    </location>
</feature>
<dbReference type="Proteomes" id="UP000887116">
    <property type="component" value="Unassembled WGS sequence"/>
</dbReference>
<feature type="region of interest" description="Disordered" evidence="11">
    <location>
        <begin position="37"/>
        <end position="101"/>
    </location>
</feature>
<feature type="domain" description="C2H2-type" evidence="12">
    <location>
        <begin position="933"/>
        <end position="964"/>
    </location>
</feature>
<dbReference type="FunFam" id="3.30.160.60:FF:000744">
    <property type="entry name" value="zinc finger E-box-binding homeobox 1"/>
    <property type="match status" value="1"/>
</dbReference>
<evidence type="ECO:0000256" key="1">
    <source>
        <dbReference type="ARBA" id="ARBA00004123"/>
    </source>
</evidence>
<dbReference type="AlphaFoldDB" id="A0A8X6HL84"/>
<feature type="domain" description="C2H2-type" evidence="12">
    <location>
        <begin position="257"/>
        <end position="275"/>
    </location>
</feature>
<dbReference type="InterPro" id="IPR009057">
    <property type="entry name" value="Homeodomain-like_sf"/>
</dbReference>
<dbReference type="Pfam" id="PF00046">
    <property type="entry name" value="Homeodomain"/>
    <property type="match status" value="1"/>
</dbReference>
<dbReference type="InterPro" id="IPR036236">
    <property type="entry name" value="Znf_C2H2_sf"/>
</dbReference>
<feature type="domain" description="C2H2-type" evidence="12">
    <location>
        <begin position="877"/>
        <end position="904"/>
    </location>
</feature>
<evidence type="ECO:0000256" key="3">
    <source>
        <dbReference type="ARBA" id="ARBA00022737"/>
    </source>
</evidence>
<dbReference type="GO" id="GO:0000977">
    <property type="term" value="F:RNA polymerase II transcription regulatory region sequence-specific DNA binding"/>
    <property type="evidence" value="ECO:0007669"/>
    <property type="project" value="TreeGrafter"/>
</dbReference>
<dbReference type="OrthoDB" id="7491548at2759"/>
<feature type="domain" description="C2H2-type" evidence="12">
    <location>
        <begin position="905"/>
        <end position="932"/>
    </location>
</feature>
<feature type="compositionally biased region" description="Polar residues" evidence="11">
    <location>
        <begin position="773"/>
        <end position="811"/>
    </location>
</feature>
<reference evidence="13" key="1">
    <citation type="submission" date="2020-07" db="EMBL/GenBank/DDBJ databases">
        <title>Multicomponent nature underlies the extraordinary mechanical properties of spider dragline silk.</title>
        <authorList>
            <person name="Kono N."/>
            <person name="Nakamura H."/>
            <person name="Mori M."/>
            <person name="Yoshida Y."/>
            <person name="Ohtoshi R."/>
            <person name="Malay A.D."/>
            <person name="Moran D.A.P."/>
            <person name="Tomita M."/>
            <person name="Numata K."/>
            <person name="Arakawa K."/>
        </authorList>
    </citation>
    <scope>NUCLEOTIDE SEQUENCE</scope>
</reference>
<evidence type="ECO:0000256" key="2">
    <source>
        <dbReference type="ARBA" id="ARBA00022723"/>
    </source>
</evidence>
<keyword evidence="2" id="KW-0479">Metal-binding</keyword>
<evidence type="ECO:0000256" key="4">
    <source>
        <dbReference type="ARBA" id="ARBA00022771"/>
    </source>
</evidence>
<dbReference type="FunFam" id="3.30.160.60:FF:000045">
    <property type="entry name" value="ZFP69 zinc finger protein B"/>
    <property type="match status" value="1"/>
</dbReference>
<feature type="domain" description="C2H2-type" evidence="12">
    <location>
        <begin position="189"/>
        <end position="216"/>
    </location>
</feature>
<keyword evidence="7 10" id="KW-0371">Homeobox</keyword>
<evidence type="ECO:0000256" key="8">
    <source>
        <dbReference type="ARBA" id="ARBA00023242"/>
    </source>
</evidence>
<accession>A0A8X6HL84</accession>
<dbReference type="SUPFAM" id="SSF46689">
    <property type="entry name" value="Homeodomain-like"/>
    <property type="match status" value="1"/>
</dbReference>
<evidence type="ECO:0000313" key="13">
    <source>
        <dbReference type="EMBL" id="GFQ88689.1"/>
    </source>
</evidence>
<feature type="region of interest" description="Disordered" evidence="11">
    <location>
        <begin position="292"/>
        <end position="323"/>
    </location>
</feature>
<evidence type="ECO:0000256" key="7">
    <source>
        <dbReference type="ARBA" id="ARBA00023155"/>
    </source>
</evidence>
<gene>
    <name evidence="13" type="primary">zag-1</name>
    <name evidence="13" type="ORF">TNCT_364101</name>
</gene>
<evidence type="ECO:0000256" key="6">
    <source>
        <dbReference type="ARBA" id="ARBA00023125"/>
    </source>
</evidence>
<dbReference type="InterPro" id="IPR001356">
    <property type="entry name" value="HD"/>
</dbReference>
<feature type="compositionally biased region" description="Polar residues" evidence="11">
    <location>
        <begin position="703"/>
        <end position="735"/>
    </location>
</feature>
<evidence type="ECO:0000256" key="10">
    <source>
        <dbReference type="RuleBase" id="RU000682"/>
    </source>
</evidence>
<dbReference type="PROSITE" id="PS00028">
    <property type="entry name" value="ZINC_FINGER_C2H2_1"/>
    <property type="match status" value="4"/>
</dbReference>
<dbReference type="PANTHER" id="PTHR24381">
    <property type="entry name" value="ZINC FINGER PROTEIN"/>
    <property type="match status" value="1"/>
</dbReference>
<evidence type="ECO:0000256" key="11">
    <source>
        <dbReference type="SAM" id="MobiDB-lite"/>
    </source>
</evidence>
<dbReference type="SUPFAM" id="SSF57667">
    <property type="entry name" value="beta-beta-alpha zinc fingers"/>
    <property type="match status" value="4"/>
</dbReference>
<dbReference type="GO" id="GO:0005634">
    <property type="term" value="C:nucleus"/>
    <property type="evidence" value="ECO:0007669"/>
    <property type="project" value="UniProtKB-SubCell"/>
</dbReference>
<dbReference type="Gene3D" id="3.30.160.60">
    <property type="entry name" value="Classic Zinc Finger"/>
    <property type="match status" value="6"/>
</dbReference>
<dbReference type="FunFam" id="3.30.160.60:FF:001049">
    <property type="entry name" value="zinc finger protein 319"/>
    <property type="match status" value="1"/>
</dbReference>
<keyword evidence="8 10" id="KW-0539">Nucleus</keyword>
<keyword evidence="14" id="KW-1185">Reference proteome</keyword>
<evidence type="ECO:0000259" key="12">
    <source>
        <dbReference type="PROSITE" id="PS50157"/>
    </source>
</evidence>
<dbReference type="PROSITE" id="PS50157">
    <property type="entry name" value="ZINC_FINGER_C2H2_2"/>
    <property type="match status" value="7"/>
</dbReference>
<dbReference type="SMART" id="SM00355">
    <property type="entry name" value="ZnF_C2H2"/>
    <property type="match status" value="8"/>
</dbReference>
<sequence length="964" mass="107891">MFYNSMWGGAFGRPLGPDVMWSAYNKLFAVDLEHMPEDADSDQPVGMRPSLSPPPLNAPIPSKGPLLPSEEGSLANGSSSPRDRPARINGAKAKKNPEEEKKIQEYLQRGDTAVIFPEPVEGTSPKQQDEKPSLTPEPKSNKKEPKVPREYLLKCTHCEQVFSGQEAIRELKEHLSHAHKEAGPPESNYTCHKCNASLATKENLAKHKLIHATNGQVSTGLTDEELRKFKCPECGKGFKFKHHLKEHIRTHSGEKPFACGNCGKRFSHSGSFSAHNTGKKCLIVNLTMRRGNTRSSRGRGTTQNNSFRPIIPKYRSSGASPTASDVPLIPAGYMPSSERFNFSTRPPPQTFMPLAFHPLTPYPHLPLGHFPEVTQLLHQRRYENDSDQHAHSQPPLHLVPSSSNILEKSENSPAGSPQVPGELNEVKKVLEIVDATVTKQQKPPTRHRNGLLSELLSAAPHSIMKSPPPHGVSIDARCRFCSRHFDSKVDLHQHERYICTHNIELRTKPDSSGSPHMTLENGSNAESSEESRVCASPSSLSMDCIMALNTHYQMNPRLKKSEIIRIARDLKCNARAAQVWFHRQQLRMKDFPLNGNLSRSPPHQHSLGLSFPSAVVPPCNGSPFQSSILPNYNGAISSCNQIIPFRPIAERSPRLEVSNQEDDQPLDLSFKVKREGIGHLMNEASEIPPSPPLNHCDSEALNLSQRSSRTPPKESSPSYPVHSNQSTLQQKFESQNNNNNNDVHSSLLYKYMQMGVNNHRPSLKREKSPVTVMPSSPDKSPSHTQQQHSIPSPDGTSYVDNNNSLSGTTGSFCHADEPGDGNSFSPRPAKKSRLWNKREGDENTIEDCLGVEEDSVGSGKIRKSWKHHKAENEEGMYACDQCDKMFSKQSSLARHKYEHSGLRPHKCEECLKAFKHKHHLTEHKRLHSGEKPYQCTKCFKRFSHSGSYSQHMNHRFNFCKPYHE</sequence>
<name>A0A8X6HL84_TRICU</name>
<feature type="region of interest" description="Disordered" evidence="11">
    <location>
        <begin position="760"/>
        <end position="838"/>
    </location>
</feature>
<feature type="region of interest" description="Disordered" evidence="11">
    <location>
        <begin position="117"/>
        <end position="146"/>
    </location>
</feature>
<keyword evidence="6 10" id="KW-0238">DNA-binding</keyword>
<evidence type="ECO:0000256" key="9">
    <source>
        <dbReference type="PROSITE-ProRule" id="PRU00042"/>
    </source>
</evidence>
<dbReference type="FunFam" id="3.30.160.60:FF:000145">
    <property type="entry name" value="Zinc finger protein 574"/>
    <property type="match status" value="1"/>
</dbReference>
<proteinExistence type="predicted"/>
<dbReference type="GO" id="GO:0000981">
    <property type="term" value="F:DNA-binding transcription factor activity, RNA polymerase II-specific"/>
    <property type="evidence" value="ECO:0007669"/>
    <property type="project" value="TreeGrafter"/>
</dbReference>
<dbReference type="FunFam" id="3.30.160.60:FF:000013">
    <property type="entry name" value="Putative zinc finger E-box-binding homeobox 2"/>
    <property type="match status" value="1"/>
</dbReference>
<dbReference type="EMBL" id="BMAO01003561">
    <property type="protein sequence ID" value="GFQ88689.1"/>
    <property type="molecule type" value="Genomic_DNA"/>
</dbReference>
<feature type="domain" description="C2H2-type" evidence="12">
    <location>
        <begin position="476"/>
        <end position="506"/>
    </location>
</feature>
<comment type="subcellular location">
    <subcellularLocation>
        <location evidence="1 10">Nucleus</location>
    </subcellularLocation>
</comment>
<feature type="region of interest" description="Disordered" evidence="11">
    <location>
        <begin position="506"/>
        <end position="531"/>
    </location>
</feature>
<protein>
    <submittedName>
        <fullName evidence="13">Zinc finger E-box-binding homeobox protein zag-1</fullName>
    </submittedName>
</protein>
<dbReference type="GO" id="GO:0008270">
    <property type="term" value="F:zinc ion binding"/>
    <property type="evidence" value="ECO:0007669"/>
    <property type="project" value="UniProtKB-KW"/>
</dbReference>
<dbReference type="PANTHER" id="PTHR24381:SF393">
    <property type="entry name" value="CHROMATIN-LINKED ADAPTOR FOR MSL PROTEINS, ISOFORM B"/>
    <property type="match status" value="1"/>
</dbReference>
<dbReference type="Pfam" id="PF00096">
    <property type="entry name" value="zf-C2H2"/>
    <property type="match status" value="3"/>
</dbReference>
<dbReference type="InterPro" id="IPR013087">
    <property type="entry name" value="Znf_C2H2_type"/>
</dbReference>
<keyword evidence="4 9" id="KW-0863">Zinc-finger</keyword>
<organism evidence="13 14">
    <name type="scientific">Trichonephila clavata</name>
    <name type="common">Joro spider</name>
    <name type="synonym">Nephila clavata</name>
    <dbReference type="NCBI Taxonomy" id="2740835"/>
    <lineage>
        <taxon>Eukaryota</taxon>
        <taxon>Metazoa</taxon>
        <taxon>Ecdysozoa</taxon>
        <taxon>Arthropoda</taxon>
        <taxon>Chelicerata</taxon>
        <taxon>Arachnida</taxon>
        <taxon>Araneae</taxon>
        <taxon>Araneomorphae</taxon>
        <taxon>Entelegynae</taxon>
        <taxon>Araneoidea</taxon>
        <taxon>Nephilidae</taxon>
        <taxon>Trichonephila</taxon>
    </lineage>
</organism>
<dbReference type="GO" id="GO:0000122">
    <property type="term" value="P:negative regulation of transcription by RNA polymerase II"/>
    <property type="evidence" value="ECO:0007669"/>
    <property type="project" value="UniProtKB-ARBA"/>
</dbReference>
<keyword evidence="5" id="KW-0862">Zinc</keyword>